<accession>A0A6H5HR80</accession>
<keyword evidence="3" id="KW-1185">Reference proteome</keyword>
<sequence length="169" mass="19099">MIFGDYLELYKNYSNSQGKNRCLLKFTQLLNWQISSVRLICNHFKVPNSREEVKPLSRLRRLFVSDLSKNKTSTAFWGGRSFGNSQSPNNATHVNGGSVVRGVNFHRQKEIALNDKIVGRAVAAPASGRHHTTRAHRCFRRQAKNQRVTLSQGHPGHSKHPGKNVREPG</sequence>
<evidence type="ECO:0000313" key="3">
    <source>
        <dbReference type="Proteomes" id="UP000479000"/>
    </source>
</evidence>
<evidence type="ECO:0000256" key="1">
    <source>
        <dbReference type="SAM" id="MobiDB-lite"/>
    </source>
</evidence>
<feature type="region of interest" description="Disordered" evidence="1">
    <location>
        <begin position="146"/>
        <end position="169"/>
    </location>
</feature>
<protein>
    <submittedName>
        <fullName evidence="2">Uncharacterized protein</fullName>
    </submittedName>
</protein>
<proteinExistence type="predicted"/>
<dbReference type="AlphaFoldDB" id="A0A6H5HR80"/>
<dbReference type="Proteomes" id="UP000479000">
    <property type="component" value="Unassembled WGS sequence"/>
</dbReference>
<organism evidence="2 3">
    <name type="scientific">Nesidiocoris tenuis</name>
    <dbReference type="NCBI Taxonomy" id="355587"/>
    <lineage>
        <taxon>Eukaryota</taxon>
        <taxon>Metazoa</taxon>
        <taxon>Ecdysozoa</taxon>
        <taxon>Arthropoda</taxon>
        <taxon>Hexapoda</taxon>
        <taxon>Insecta</taxon>
        <taxon>Pterygota</taxon>
        <taxon>Neoptera</taxon>
        <taxon>Paraneoptera</taxon>
        <taxon>Hemiptera</taxon>
        <taxon>Heteroptera</taxon>
        <taxon>Panheteroptera</taxon>
        <taxon>Cimicomorpha</taxon>
        <taxon>Miridae</taxon>
        <taxon>Dicyphina</taxon>
        <taxon>Nesidiocoris</taxon>
    </lineage>
</organism>
<name>A0A6H5HR80_9HEMI</name>
<evidence type="ECO:0000313" key="2">
    <source>
        <dbReference type="EMBL" id="CAB0019556.1"/>
    </source>
</evidence>
<reference evidence="2 3" key="1">
    <citation type="submission" date="2020-02" db="EMBL/GenBank/DDBJ databases">
        <authorList>
            <person name="Ferguson B K."/>
        </authorList>
    </citation>
    <scope>NUCLEOTIDE SEQUENCE [LARGE SCALE GENOMIC DNA]</scope>
</reference>
<dbReference type="EMBL" id="CADCXU010034037">
    <property type="protein sequence ID" value="CAB0019556.1"/>
    <property type="molecule type" value="Genomic_DNA"/>
</dbReference>
<gene>
    <name evidence="2" type="ORF">NTEN_LOCUS23268</name>
</gene>